<dbReference type="RefSeq" id="WP_272462247.1">
    <property type="nucleotide sequence ID" value="NZ_JAPFQL010000039.1"/>
</dbReference>
<dbReference type="InterPro" id="IPR008988">
    <property type="entry name" value="Transcriptional_repressor_C"/>
</dbReference>
<gene>
    <name evidence="4" type="ORF">OO014_10405</name>
</gene>
<dbReference type="SUPFAM" id="SSF50037">
    <property type="entry name" value="C-terminal domain of transcriptional repressors"/>
    <property type="match status" value="1"/>
</dbReference>
<dbReference type="Gene3D" id="2.30.30.90">
    <property type="match status" value="1"/>
</dbReference>
<name>A0ABT5GHE6_9MICO</name>
<sequence>MNLFGLTRRSDPGPQPHTGTDSVSLPSTVAPGGPTLARHPVGSTVVLAAPHLGPAATRRLAELGLRAGTEVVILHRTAGRGRVVATGTTRIALDRATVAAWPAEAQR</sequence>
<feature type="domain" description="Ferrous iron transporter FeoA-like" evidence="3">
    <location>
        <begin position="35"/>
        <end position="96"/>
    </location>
</feature>
<organism evidence="4 5">
    <name type="scientific">Intrasporangium calvum</name>
    <dbReference type="NCBI Taxonomy" id="53358"/>
    <lineage>
        <taxon>Bacteria</taxon>
        <taxon>Bacillati</taxon>
        <taxon>Actinomycetota</taxon>
        <taxon>Actinomycetes</taxon>
        <taxon>Micrococcales</taxon>
        <taxon>Intrasporangiaceae</taxon>
        <taxon>Intrasporangium</taxon>
    </lineage>
</organism>
<dbReference type="EMBL" id="JAPFQL010000039">
    <property type="protein sequence ID" value="MDC5697671.1"/>
    <property type="molecule type" value="Genomic_DNA"/>
</dbReference>
<feature type="region of interest" description="Disordered" evidence="2">
    <location>
        <begin position="1"/>
        <end position="37"/>
    </location>
</feature>
<dbReference type="InterPro" id="IPR038157">
    <property type="entry name" value="FeoA_core_dom"/>
</dbReference>
<comment type="caution">
    <text evidence="4">The sequence shown here is derived from an EMBL/GenBank/DDBJ whole genome shotgun (WGS) entry which is preliminary data.</text>
</comment>
<reference evidence="4 5" key="1">
    <citation type="submission" date="2022-11" db="EMBL/GenBank/DDBJ databases">
        <title>Anaerobic phenanthrene biodegradation by a DNRA strain PheN6.</title>
        <authorList>
            <person name="Zhang Z."/>
        </authorList>
    </citation>
    <scope>NUCLEOTIDE SEQUENCE [LARGE SCALE GENOMIC DNA]</scope>
    <source>
        <strain evidence="4 5">PheN6</strain>
    </source>
</reference>
<proteinExistence type="predicted"/>
<evidence type="ECO:0000256" key="2">
    <source>
        <dbReference type="SAM" id="MobiDB-lite"/>
    </source>
</evidence>
<keyword evidence="1" id="KW-0408">Iron</keyword>
<feature type="compositionally biased region" description="Polar residues" evidence="2">
    <location>
        <begin position="17"/>
        <end position="27"/>
    </location>
</feature>
<dbReference type="Pfam" id="PF04023">
    <property type="entry name" value="FeoA"/>
    <property type="match status" value="1"/>
</dbReference>
<evidence type="ECO:0000259" key="3">
    <source>
        <dbReference type="Pfam" id="PF04023"/>
    </source>
</evidence>
<dbReference type="InterPro" id="IPR007167">
    <property type="entry name" value="Fe-transptr_FeoA-like"/>
</dbReference>
<evidence type="ECO:0000313" key="5">
    <source>
        <dbReference type="Proteomes" id="UP001150259"/>
    </source>
</evidence>
<protein>
    <submittedName>
        <fullName evidence="4">Ferrous iron transport protein A</fullName>
    </submittedName>
</protein>
<evidence type="ECO:0000313" key="4">
    <source>
        <dbReference type="EMBL" id="MDC5697671.1"/>
    </source>
</evidence>
<evidence type="ECO:0000256" key="1">
    <source>
        <dbReference type="ARBA" id="ARBA00023004"/>
    </source>
</evidence>
<dbReference type="Proteomes" id="UP001150259">
    <property type="component" value="Unassembled WGS sequence"/>
</dbReference>
<keyword evidence="5" id="KW-1185">Reference proteome</keyword>
<accession>A0ABT5GHE6</accession>